<evidence type="ECO:0000259" key="2">
    <source>
        <dbReference type="Pfam" id="PF02525"/>
    </source>
</evidence>
<dbReference type="Gene3D" id="3.40.50.360">
    <property type="match status" value="1"/>
</dbReference>
<accession>A0ABY4SCV8</accession>
<evidence type="ECO:0000256" key="1">
    <source>
        <dbReference type="ARBA" id="ARBA00023002"/>
    </source>
</evidence>
<dbReference type="PANTHER" id="PTHR47307">
    <property type="entry name" value="GLUTATHIONE-REGULATED POTASSIUM-EFFLUX SYSTEM ANCILLARY PROTEIN KEFG"/>
    <property type="match status" value="1"/>
</dbReference>
<dbReference type="SUPFAM" id="SSF52218">
    <property type="entry name" value="Flavoproteins"/>
    <property type="match status" value="1"/>
</dbReference>
<proteinExistence type="predicted"/>
<keyword evidence="4" id="KW-1185">Reference proteome</keyword>
<evidence type="ECO:0000313" key="3">
    <source>
        <dbReference type="EMBL" id="URI10834.1"/>
    </source>
</evidence>
<evidence type="ECO:0000313" key="4">
    <source>
        <dbReference type="Proteomes" id="UP001056201"/>
    </source>
</evidence>
<organism evidence="3 4">
    <name type="scientific">Aquincola tertiaricarbonis</name>
    <dbReference type="NCBI Taxonomy" id="391953"/>
    <lineage>
        <taxon>Bacteria</taxon>
        <taxon>Pseudomonadati</taxon>
        <taxon>Pseudomonadota</taxon>
        <taxon>Betaproteobacteria</taxon>
        <taxon>Burkholderiales</taxon>
        <taxon>Sphaerotilaceae</taxon>
        <taxon>Aquincola</taxon>
    </lineage>
</organism>
<dbReference type="Pfam" id="PF02525">
    <property type="entry name" value="Flavodoxin_2"/>
    <property type="match status" value="1"/>
</dbReference>
<dbReference type="InterPro" id="IPR046980">
    <property type="entry name" value="KefG/KefF"/>
</dbReference>
<dbReference type="PANTHER" id="PTHR47307:SF2">
    <property type="entry name" value="GLUTATHIONE-REGULATED POTASSIUM-EFFLUX SYSTEM ANCILLARY PROTEIN KEFF"/>
    <property type="match status" value="1"/>
</dbReference>
<name>A0ABY4SCV8_AQUTE</name>
<reference evidence="3" key="1">
    <citation type="submission" date="2022-05" db="EMBL/GenBank/DDBJ databases">
        <title>An RpoN-dependent PEP-CTERM gene is involved in floc formation of an Aquincola tertiaricarbonis strain.</title>
        <authorList>
            <person name="Qiu D."/>
            <person name="Xia M."/>
        </authorList>
    </citation>
    <scope>NUCLEOTIDE SEQUENCE</scope>
    <source>
        <strain evidence="3">RN12</strain>
    </source>
</reference>
<protein>
    <submittedName>
        <fullName evidence="3">NAD(P)H-dependent oxidoreductase</fullName>
    </submittedName>
</protein>
<keyword evidence="1" id="KW-0560">Oxidoreductase</keyword>
<sequence length="202" mass="23002">MAPTLVLLAHPHLEHSRVHRGLLQALQQAGLAELEVRDLYALYPDYVIDVQAEQEALSRARLVVWQHPMHWYGMPALMKLWVDEVLSFGWAYGPGGHHLRDKDLWLVTSTGGSVHAYSEAGYNRHPFDAFMPPYAQTADLCGMRFLPPKVLHSAQRATDAELQTFAQAYLTKLRRWPDWTLHLSLPEEFTLPVSDSDRPPAE</sequence>
<gene>
    <name evidence="3" type="ORF">MW290_17795</name>
</gene>
<feature type="domain" description="Flavodoxin-like fold" evidence="2">
    <location>
        <begin position="4"/>
        <end position="172"/>
    </location>
</feature>
<dbReference type="InterPro" id="IPR029039">
    <property type="entry name" value="Flavoprotein-like_sf"/>
</dbReference>
<dbReference type="InterPro" id="IPR003680">
    <property type="entry name" value="Flavodoxin_fold"/>
</dbReference>
<dbReference type="Proteomes" id="UP001056201">
    <property type="component" value="Chromosome 2"/>
</dbReference>
<dbReference type="EMBL" id="CP097636">
    <property type="protein sequence ID" value="URI10834.1"/>
    <property type="molecule type" value="Genomic_DNA"/>
</dbReference>
<dbReference type="RefSeq" id="WP_250199037.1">
    <property type="nucleotide sequence ID" value="NZ_CP097636.1"/>
</dbReference>